<evidence type="ECO:0000256" key="1">
    <source>
        <dbReference type="ARBA" id="ARBA00004123"/>
    </source>
</evidence>
<dbReference type="InterPro" id="IPR048800">
    <property type="entry name" value="Cac1-like_C"/>
</dbReference>
<evidence type="ECO:0000256" key="4">
    <source>
        <dbReference type="ARBA" id="ARBA00023242"/>
    </source>
</evidence>
<keyword evidence="4" id="KW-0539">Nucleus</keyword>
<feature type="region of interest" description="Disordered" evidence="5">
    <location>
        <begin position="1"/>
        <end position="235"/>
    </location>
</feature>
<dbReference type="PANTHER" id="PTHR15272">
    <property type="entry name" value="CHROMATIN ASSEMBLY FACTOR 1 SUBUNIT A CAF-1 SUBUNIT A"/>
    <property type="match status" value="1"/>
</dbReference>
<proteinExistence type="predicted"/>
<accession>A0A8H5WJM1</accession>
<evidence type="ECO:0000313" key="8">
    <source>
        <dbReference type="EMBL" id="KAF5660409.1"/>
    </source>
</evidence>
<evidence type="ECO:0000256" key="2">
    <source>
        <dbReference type="ARBA" id="ARBA00022763"/>
    </source>
</evidence>
<dbReference type="Proteomes" id="UP000567885">
    <property type="component" value="Unassembled WGS sequence"/>
</dbReference>
<dbReference type="GO" id="GO:0006281">
    <property type="term" value="P:DNA repair"/>
    <property type="evidence" value="ECO:0007669"/>
    <property type="project" value="UniProtKB-KW"/>
</dbReference>
<comment type="subcellular location">
    <subcellularLocation>
        <location evidence="1">Nucleus</location>
    </subcellularLocation>
</comment>
<feature type="compositionally biased region" description="Polar residues" evidence="5">
    <location>
        <begin position="78"/>
        <end position="88"/>
    </location>
</feature>
<dbReference type="EMBL" id="JAAGWQ010000197">
    <property type="protein sequence ID" value="KAF5660409.1"/>
    <property type="molecule type" value="Genomic_DNA"/>
</dbReference>
<gene>
    <name evidence="8" type="ORF">FHETE_8951</name>
</gene>
<organism evidence="8 9">
    <name type="scientific">Fusarium heterosporum</name>
    <dbReference type="NCBI Taxonomy" id="42747"/>
    <lineage>
        <taxon>Eukaryota</taxon>
        <taxon>Fungi</taxon>
        <taxon>Dikarya</taxon>
        <taxon>Ascomycota</taxon>
        <taxon>Pezizomycotina</taxon>
        <taxon>Sordariomycetes</taxon>
        <taxon>Hypocreomycetidae</taxon>
        <taxon>Hypocreales</taxon>
        <taxon>Nectriaceae</taxon>
        <taxon>Fusarium</taxon>
        <taxon>Fusarium heterosporum species complex</taxon>
    </lineage>
</organism>
<keyword evidence="9" id="KW-1185">Reference proteome</keyword>
<sequence length="614" mass="68552">MPLHEVSPNIPESEATGRKRSHDEFAGEDGGAEASDDIKLPLLTPDQPNGDCSIPHVVNGDRAPSPASSELSEVGSCTPRNSPSPQTPSKKQATQTTITSASKSATTLAKRKKLTPEEKAEKDKAAATLKAQKEKEAIRLREEREEKAAIRAVEKAKAEAEKAAKAKERDDKRRQKEEEKKRKEEEEEKKARQQRKLGSFFKIPSTPKKAVDDTQLKNVTPGHASPAKTTSKDSKTEYEKLFKPFFIKEHTRLAHVGPEMDVETREVKSKILDESIDGQRAGELSVSQFDPVRLFALPNKSHKRGMLHHPVKHIMEQLYKETEKAANAGPGDADKIMRDARQRLSKVPMKVIAFSQDVRPPYYGTMTFKPFVLGKPNMSQLARKPTGRRLPLDYDYDSEAEWQEEEEGEDLDVDDDEEEMDDEDDMDGFLDDSEDAGLSRRLFANTLEPDSTGICFEDGNQVANKVVYEHRMEFMHDGLEQTWGIDPFSSQYWEPEVKTKTSKPIKPTLVSETSSKMPPPPTPSNAFSALTGGNNNAGGDAPKLVKSELLDDVKRAILNNKALSKVGIIDFLYHQFRDSVSRTEVKNTVEMVAEKTGKGRSKEWALKSGHEIAS</sequence>
<evidence type="ECO:0000259" key="6">
    <source>
        <dbReference type="Pfam" id="PF12253"/>
    </source>
</evidence>
<dbReference type="Pfam" id="PF12253">
    <property type="entry name" value="CAF1A_dimeriz"/>
    <property type="match status" value="1"/>
</dbReference>
<evidence type="ECO:0000256" key="5">
    <source>
        <dbReference type="SAM" id="MobiDB-lite"/>
    </source>
</evidence>
<dbReference type="Pfam" id="PF21796">
    <property type="entry name" value="Cac1_C"/>
    <property type="match status" value="1"/>
</dbReference>
<dbReference type="OrthoDB" id="79480at2759"/>
<dbReference type="AlphaFoldDB" id="A0A8H5WJM1"/>
<dbReference type="GO" id="GO:0005634">
    <property type="term" value="C:nucleus"/>
    <property type="evidence" value="ECO:0007669"/>
    <property type="project" value="UniProtKB-SubCell"/>
</dbReference>
<keyword evidence="3" id="KW-0234">DNA repair</keyword>
<evidence type="ECO:0000313" key="9">
    <source>
        <dbReference type="Proteomes" id="UP000567885"/>
    </source>
</evidence>
<reference evidence="8 9" key="1">
    <citation type="submission" date="2020-05" db="EMBL/GenBank/DDBJ databases">
        <title>Identification and distribution of gene clusters putatively required for synthesis of sphingolipid metabolism inhibitors in phylogenetically diverse species of the filamentous fungus Fusarium.</title>
        <authorList>
            <person name="Kim H.-S."/>
            <person name="Busman M."/>
            <person name="Brown D.W."/>
            <person name="Divon H."/>
            <person name="Uhlig S."/>
            <person name="Proctor R.H."/>
        </authorList>
    </citation>
    <scope>NUCLEOTIDE SEQUENCE [LARGE SCALE GENOMIC DNA]</scope>
    <source>
        <strain evidence="8 9">NRRL 20693</strain>
    </source>
</reference>
<keyword evidence="2" id="KW-0227">DNA damage</keyword>
<feature type="compositionally biased region" description="Basic and acidic residues" evidence="5">
    <location>
        <begin position="15"/>
        <end position="25"/>
    </location>
</feature>
<dbReference type="GO" id="GO:0033186">
    <property type="term" value="C:CAF-1 complex"/>
    <property type="evidence" value="ECO:0007669"/>
    <property type="project" value="TreeGrafter"/>
</dbReference>
<evidence type="ECO:0000256" key="3">
    <source>
        <dbReference type="ARBA" id="ARBA00023204"/>
    </source>
</evidence>
<dbReference type="InterPro" id="IPR022043">
    <property type="entry name" value="CAF1A_DD"/>
</dbReference>
<feature type="region of interest" description="Disordered" evidence="5">
    <location>
        <begin position="398"/>
        <end position="426"/>
    </location>
</feature>
<feature type="compositionally biased region" description="Low complexity" evidence="5">
    <location>
        <begin position="89"/>
        <end position="108"/>
    </location>
</feature>
<evidence type="ECO:0000259" key="7">
    <source>
        <dbReference type="Pfam" id="PF21796"/>
    </source>
</evidence>
<feature type="domain" description="Chromatin assembly factor 1 subunit A dimerization" evidence="6">
    <location>
        <begin position="350"/>
        <end position="426"/>
    </location>
</feature>
<protein>
    <submittedName>
        <fullName evidence="8">Chromatin assembly subunit p90</fullName>
    </submittedName>
</protein>
<name>A0A8H5WJM1_FUSHE</name>
<feature type="domain" description="Chromatin assembly factor 1 subunit Cac1-like C-terminal" evidence="7">
    <location>
        <begin position="550"/>
        <end position="605"/>
    </location>
</feature>
<feature type="compositionally biased region" description="Basic and acidic residues" evidence="5">
    <location>
        <begin position="114"/>
        <end position="191"/>
    </location>
</feature>
<dbReference type="PANTHER" id="PTHR15272:SF0">
    <property type="entry name" value="CHROMATIN ASSEMBLY FACTOR 1 SUBUNIT A"/>
    <property type="match status" value="1"/>
</dbReference>
<feature type="compositionally biased region" description="Acidic residues" evidence="5">
    <location>
        <begin position="26"/>
        <end position="35"/>
    </location>
</feature>
<comment type="caution">
    <text evidence="8">The sequence shown here is derived from an EMBL/GenBank/DDBJ whole genome shotgun (WGS) entry which is preliminary data.</text>
</comment>
<dbReference type="GO" id="GO:0006334">
    <property type="term" value="P:nucleosome assembly"/>
    <property type="evidence" value="ECO:0007669"/>
    <property type="project" value="TreeGrafter"/>
</dbReference>